<keyword evidence="8" id="KW-1185">Reference proteome</keyword>
<dbReference type="InterPro" id="IPR039420">
    <property type="entry name" value="WalR-like"/>
</dbReference>
<dbReference type="Proteomes" id="UP000521676">
    <property type="component" value="Unassembled WGS sequence"/>
</dbReference>
<dbReference type="EMBL" id="JACATZ010000001">
    <property type="protein sequence ID" value="NWJ46024.1"/>
    <property type="molecule type" value="Genomic_DNA"/>
</dbReference>
<evidence type="ECO:0000313" key="8">
    <source>
        <dbReference type="Proteomes" id="UP001431572"/>
    </source>
</evidence>
<keyword evidence="2" id="KW-0238">DNA-binding</keyword>
<dbReference type="PRINTS" id="PR00038">
    <property type="entry name" value="HTHLUXR"/>
</dbReference>
<dbReference type="SMART" id="SM00421">
    <property type="entry name" value="HTH_LUXR"/>
    <property type="match status" value="1"/>
</dbReference>
<evidence type="ECO:0000313" key="5">
    <source>
        <dbReference type="EMBL" id="NWJ46024.1"/>
    </source>
</evidence>
<dbReference type="InterPro" id="IPR011006">
    <property type="entry name" value="CheY-like_superfamily"/>
</dbReference>
<dbReference type="RefSeq" id="WP_341469775.1">
    <property type="nucleotide sequence ID" value="NZ_CP128399.1"/>
</dbReference>
<evidence type="ECO:0000313" key="6">
    <source>
        <dbReference type="EMBL" id="WJW67884.1"/>
    </source>
</evidence>
<dbReference type="EMBL" id="CP128399">
    <property type="protein sequence ID" value="WJW67884.1"/>
    <property type="molecule type" value="Genomic_DNA"/>
</dbReference>
<dbReference type="Gene3D" id="3.40.50.2300">
    <property type="match status" value="1"/>
</dbReference>
<dbReference type="InterPro" id="IPR000792">
    <property type="entry name" value="Tscrpt_reg_LuxR_C"/>
</dbReference>
<keyword evidence="3" id="KW-0804">Transcription</keyword>
<gene>
    <name evidence="5" type="ORF">HXX08_09120</name>
    <name evidence="6" type="ORF">OZ401_001168</name>
</gene>
<sequence length="209" mass="23005">MSKIILFDLSRENKMRVVGILNQLRNYSLFKEVSTTKELPVESEPVTIICGLAKPSTHNFNMIGELNQSPNHRILVISEQDDQSSLWSLLQKGAAGILLAGFSKEELQIALDALAAGQTFISPRVSSGLIKDYLKAVKSCPSLLALMTPEQRETLKLIAEGKTSKQIAEKLHLSPKTADLYRSKIMKIIGVTDITGIVRFALREGLVTA</sequence>
<evidence type="ECO:0000256" key="3">
    <source>
        <dbReference type="ARBA" id="ARBA00023163"/>
    </source>
</evidence>
<proteinExistence type="predicted"/>
<dbReference type="PANTHER" id="PTHR43214">
    <property type="entry name" value="TWO-COMPONENT RESPONSE REGULATOR"/>
    <property type="match status" value="1"/>
</dbReference>
<accession>A0A8T7LVG8</accession>
<dbReference type="InterPro" id="IPR016032">
    <property type="entry name" value="Sig_transdc_resp-reg_C-effctor"/>
</dbReference>
<feature type="domain" description="HTH luxR-type" evidence="4">
    <location>
        <begin position="140"/>
        <end position="205"/>
    </location>
</feature>
<evidence type="ECO:0000256" key="1">
    <source>
        <dbReference type="ARBA" id="ARBA00023015"/>
    </source>
</evidence>
<dbReference type="GO" id="GO:0006355">
    <property type="term" value="P:regulation of DNA-templated transcription"/>
    <property type="evidence" value="ECO:0007669"/>
    <property type="project" value="InterPro"/>
</dbReference>
<evidence type="ECO:0000259" key="4">
    <source>
        <dbReference type="PROSITE" id="PS50043"/>
    </source>
</evidence>
<evidence type="ECO:0000313" key="7">
    <source>
        <dbReference type="Proteomes" id="UP000521676"/>
    </source>
</evidence>
<dbReference type="SUPFAM" id="SSF52172">
    <property type="entry name" value="CheY-like"/>
    <property type="match status" value="1"/>
</dbReference>
<dbReference type="PROSITE" id="PS50043">
    <property type="entry name" value="HTH_LUXR_2"/>
    <property type="match status" value="1"/>
</dbReference>
<dbReference type="SUPFAM" id="SSF46894">
    <property type="entry name" value="C-terminal effector domain of the bipartite response regulators"/>
    <property type="match status" value="1"/>
</dbReference>
<dbReference type="AlphaFoldDB" id="A0A8T7LVG8"/>
<dbReference type="PANTHER" id="PTHR43214:SF41">
    <property type="entry name" value="NITRATE_NITRITE RESPONSE REGULATOR PROTEIN NARP"/>
    <property type="match status" value="1"/>
</dbReference>
<reference evidence="6" key="2">
    <citation type="journal article" date="2024" name="Nature">
        <title>Anoxygenic phototroph of the Chloroflexota uses a type I reaction centre.</title>
        <authorList>
            <person name="Tsuji J.M."/>
            <person name="Shaw N.A."/>
            <person name="Nagashima S."/>
            <person name="Venkiteswaran J.J."/>
            <person name="Schiff S.L."/>
            <person name="Watanabe T."/>
            <person name="Fukui M."/>
            <person name="Hanada S."/>
            <person name="Tank M."/>
            <person name="Neufeld J.D."/>
        </authorList>
    </citation>
    <scope>NUCLEOTIDE SEQUENCE</scope>
    <source>
        <strain evidence="6">L227-S17</strain>
    </source>
</reference>
<dbReference type="GO" id="GO:0003677">
    <property type="term" value="F:DNA binding"/>
    <property type="evidence" value="ECO:0007669"/>
    <property type="project" value="UniProtKB-KW"/>
</dbReference>
<dbReference type="CDD" id="cd06170">
    <property type="entry name" value="LuxR_C_like"/>
    <property type="match status" value="1"/>
</dbReference>
<protein>
    <submittedName>
        <fullName evidence="5">Response regulator transcription factor</fullName>
    </submittedName>
</protein>
<name>A0A8T7LVG8_9CHLR</name>
<dbReference type="Pfam" id="PF00196">
    <property type="entry name" value="GerE"/>
    <property type="match status" value="1"/>
</dbReference>
<dbReference type="Proteomes" id="UP001431572">
    <property type="component" value="Chromosome 1"/>
</dbReference>
<organism evidence="5 7">
    <name type="scientific">Candidatus Chlorohelix allophototropha</name>
    <dbReference type="NCBI Taxonomy" id="3003348"/>
    <lineage>
        <taxon>Bacteria</taxon>
        <taxon>Bacillati</taxon>
        <taxon>Chloroflexota</taxon>
        <taxon>Chloroflexia</taxon>
        <taxon>Candidatus Chloroheliales</taxon>
        <taxon>Candidatus Chloroheliaceae</taxon>
        <taxon>Candidatus Chlorohelix</taxon>
    </lineage>
</organism>
<keyword evidence="1" id="KW-0805">Transcription regulation</keyword>
<reference evidence="5 7" key="1">
    <citation type="submission" date="2020-06" db="EMBL/GenBank/DDBJ databases">
        <title>Anoxygenic phototrophic Chloroflexota member uses a Type I reaction center.</title>
        <authorList>
            <person name="Tsuji J.M."/>
            <person name="Shaw N.A."/>
            <person name="Nagashima S."/>
            <person name="Venkiteswaran J."/>
            <person name="Schiff S.L."/>
            <person name="Hanada S."/>
            <person name="Tank M."/>
            <person name="Neufeld J.D."/>
        </authorList>
    </citation>
    <scope>NUCLEOTIDE SEQUENCE [LARGE SCALE GENOMIC DNA]</scope>
    <source>
        <strain evidence="5">L227-S17</strain>
    </source>
</reference>
<evidence type="ECO:0000256" key="2">
    <source>
        <dbReference type="ARBA" id="ARBA00023125"/>
    </source>
</evidence>